<dbReference type="Gene3D" id="2.160.10.10">
    <property type="entry name" value="Hexapeptide repeat proteins"/>
    <property type="match status" value="1"/>
</dbReference>
<dbReference type="Proteomes" id="UP001377337">
    <property type="component" value="Chromosome"/>
</dbReference>
<proteinExistence type="inferred from homology"/>
<sequence>MKAVILAGGMGTRLQPLTSRLPKPMVPLLNKPVLEYVVEYLQQYGVTDVLMALCWKSSVIEQHFGDGEEFGVNITYLKEKTPLGTAGCLQLGEHLLNEAFLVVSGDTISNFDLHAAIQSHKSSDCIGTVFGVSKSQTGEYGSMITHSSGRILNFMEKPYRTEVYSEYINAGMYIFEPDVFHYISSDEPQDICKDILPLLLERGIHMFKAKGYWSDIGSHSEYKAAQFDLLDGIVDLSPKCLLNTDSKNKICIGEGAVIEKGTVLEGPVLIGKGTIIEKGCKIGPYTAIGEGSHIAAGSRIEGSICWSHQQIHSCTHVIGSVLGSFCEIKAFSVLNNGSVLGENVVMEGENVVKEHVRVWPATRVAKGTHLEDTFSAKYFPEKEVFCSKGRIDFSMEEGGTIKAVKLAQAFSAACGKTGVIAASDGSALSALVTNLFTDSLRSFGCPIYLEEDPVPPSALRYGCYKFHRMGAYAFSTGQVCSILLFDGAGQVLPAEMEKSIESHYSKATLVSSKITGTKTRISGLAKEQDHSLRSEGIGESSNSGPSYGLEMDSLSYRFYRDLMEESFIVKLEPADFSKGPALIFRLNEREQTLELKGAHGDLPITPSIISEIFNHRFKLPEVETPIQLLASLLKEIEEDSLHKEKLCLYSKAACQHVSCRSGHESRVLSRLISDEEFDRIRLSEGINIHHGEGNWTRIASLKNESVLSIITMDQRPEEALKTNEVYSKKIKHFQK</sequence>
<evidence type="ECO:0000313" key="4">
    <source>
        <dbReference type="EMBL" id="WXB95578.1"/>
    </source>
</evidence>
<feature type="domain" description="Nucleotidyl transferase" evidence="2">
    <location>
        <begin position="2"/>
        <end position="229"/>
    </location>
</feature>
<evidence type="ECO:0000259" key="3">
    <source>
        <dbReference type="Pfam" id="PF25087"/>
    </source>
</evidence>
<evidence type="ECO:0000259" key="2">
    <source>
        <dbReference type="Pfam" id="PF00483"/>
    </source>
</evidence>
<dbReference type="InterPro" id="IPR056729">
    <property type="entry name" value="GMPPB_C"/>
</dbReference>
<name>A0ABZ2NCV1_9BACI</name>
<dbReference type="SUPFAM" id="SSF51161">
    <property type="entry name" value="Trimeric LpxA-like enzymes"/>
    <property type="match status" value="1"/>
</dbReference>
<evidence type="ECO:0000313" key="5">
    <source>
        <dbReference type="Proteomes" id="UP001377337"/>
    </source>
</evidence>
<organism evidence="4 5">
    <name type="scientific">Metabacillus sediminis</name>
    <dbReference type="NCBI Taxonomy" id="3117746"/>
    <lineage>
        <taxon>Bacteria</taxon>
        <taxon>Bacillati</taxon>
        <taxon>Bacillota</taxon>
        <taxon>Bacilli</taxon>
        <taxon>Bacillales</taxon>
        <taxon>Bacillaceae</taxon>
        <taxon>Metabacillus</taxon>
    </lineage>
</organism>
<dbReference type="InterPro" id="IPR011004">
    <property type="entry name" value="Trimer_LpxA-like_sf"/>
</dbReference>
<feature type="domain" description="Mannose-1-phosphate guanyltransferase C-terminal" evidence="3">
    <location>
        <begin position="265"/>
        <end position="365"/>
    </location>
</feature>
<evidence type="ECO:0000256" key="1">
    <source>
        <dbReference type="ARBA" id="ARBA00007274"/>
    </source>
</evidence>
<protein>
    <submittedName>
        <fullName evidence="4">Sugar phosphate nucleotidyltransferase</fullName>
    </submittedName>
</protein>
<dbReference type="SUPFAM" id="SSF53448">
    <property type="entry name" value="Nucleotide-diphospho-sugar transferases"/>
    <property type="match status" value="1"/>
</dbReference>
<dbReference type="Gene3D" id="3.90.550.10">
    <property type="entry name" value="Spore Coat Polysaccharide Biosynthesis Protein SpsA, Chain A"/>
    <property type="match status" value="1"/>
</dbReference>
<comment type="similarity">
    <text evidence="1">Belongs to the transferase hexapeptide repeat family.</text>
</comment>
<dbReference type="Pfam" id="PF00483">
    <property type="entry name" value="NTP_transferase"/>
    <property type="match status" value="1"/>
</dbReference>
<dbReference type="CDD" id="cd04181">
    <property type="entry name" value="NTP_transferase"/>
    <property type="match status" value="1"/>
</dbReference>
<dbReference type="EMBL" id="CP147407">
    <property type="protein sequence ID" value="WXB95578.1"/>
    <property type="molecule type" value="Genomic_DNA"/>
</dbReference>
<dbReference type="RefSeq" id="WP_338777135.1">
    <property type="nucleotide sequence ID" value="NZ_CP147407.1"/>
</dbReference>
<accession>A0ABZ2NCV1</accession>
<dbReference type="InterPro" id="IPR050486">
    <property type="entry name" value="Mannose-1P_guanyltransferase"/>
</dbReference>
<dbReference type="InterPro" id="IPR029044">
    <property type="entry name" value="Nucleotide-diphossugar_trans"/>
</dbReference>
<dbReference type="Pfam" id="PF25087">
    <property type="entry name" value="GMPPB_C"/>
    <property type="match status" value="1"/>
</dbReference>
<gene>
    <name evidence="4" type="ORF">WCV65_13505</name>
</gene>
<keyword evidence="5" id="KW-1185">Reference proteome</keyword>
<reference evidence="4 5" key="1">
    <citation type="submission" date="2024-02" db="EMBL/GenBank/DDBJ databases">
        <title>Seven novel Bacillus-like species.</title>
        <authorList>
            <person name="Liu G."/>
        </authorList>
    </citation>
    <scope>NUCLEOTIDE SEQUENCE [LARGE SCALE GENOMIC DNA]</scope>
    <source>
        <strain evidence="4 5">FJAT-52054</strain>
    </source>
</reference>
<dbReference type="InterPro" id="IPR005835">
    <property type="entry name" value="NTP_transferase_dom"/>
</dbReference>
<dbReference type="PANTHER" id="PTHR22572">
    <property type="entry name" value="SUGAR-1-PHOSPHATE GUANYL TRANSFERASE"/>
    <property type="match status" value="1"/>
</dbReference>